<organism evidence="16 17">
    <name type="scientific">Pinctada imbricata</name>
    <name type="common">Atlantic pearl-oyster</name>
    <name type="synonym">Pinctada martensii</name>
    <dbReference type="NCBI Taxonomy" id="66713"/>
    <lineage>
        <taxon>Eukaryota</taxon>
        <taxon>Metazoa</taxon>
        <taxon>Spiralia</taxon>
        <taxon>Lophotrochozoa</taxon>
        <taxon>Mollusca</taxon>
        <taxon>Bivalvia</taxon>
        <taxon>Autobranchia</taxon>
        <taxon>Pteriomorphia</taxon>
        <taxon>Pterioida</taxon>
        <taxon>Pterioidea</taxon>
        <taxon>Pteriidae</taxon>
        <taxon>Pinctada</taxon>
    </lineage>
</organism>
<feature type="transmembrane region" description="Helical" evidence="14">
    <location>
        <begin position="325"/>
        <end position="346"/>
    </location>
</feature>
<keyword evidence="6" id="KW-0217">Developmental protein</keyword>
<evidence type="ECO:0000256" key="4">
    <source>
        <dbReference type="ARBA" id="ARBA00007146"/>
    </source>
</evidence>
<evidence type="ECO:0000256" key="10">
    <source>
        <dbReference type="ARBA" id="ARBA00022949"/>
    </source>
</evidence>
<evidence type="ECO:0000256" key="11">
    <source>
        <dbReference type="ARBA" id="ARBA00022989"/>
    </source>
</evidence>
<dbReference type="PANTHER" id="PTHR12101:SF17">
    <property type="entry name" value="BLOOD VESSEL EPICARDIAL SUBSTANCE"/>
    <property type="match status" value="1"/>
</dbReference>
<evidence type="ECO:0000313" key="16">
    <source>
        <dbReference type="EMBL" id="KAK3099011.1"/>
    </source>
</evidence>
<reference evidence="16" key="1">
    <citation type="submission" date="2019-08" db="EMBL/GenBank/DDBJ databases">
        <title>The improved chromosome-level genome for the pearl oyster Pinctada fucata martensii using PacBio sequencing and Hi-C.</title>
        <authorList>
            <person name="Zheng Z."/>
        </authorList>
    </citation>
    <scope>NUCLEOTIDE SEQUENCE</scope>
    <source>
        <strain evidence="16">ZZ-2019</strain>
        <tissue evidence="16">Adductor muscle</tissue>
    </source>
</reference>
<dbReference type="GO" id="GO:0042383">
    <property type="term" value="C:sarcolemma"/>
    <property type="evidence" value="ECO:0007669"/>
    <property type="project" value="TreeGrafter"/>
</dbReference>
<evidence type="ECO:0000256" key="12">
    <source>
        <dbReference type="ARBA" id="ARBA00023136"/>
    </source>
</evidence>
<evidence type="ECO:0000256" key="1">
    <source>
        <dbReference type="ARBA" id="ARBA00004124"/>
    </source>
</evidence>
<proteinExistence type="inferred from homology"/>
<dbReference type="GO" id="GO:0030552">
    <property type="term" value="F:cAMP binding"/>
    <property type="evidence" value="ECO:0007669"/>
    <property type="project" value="TreeGrafter"/>
</dbReference>
<keyword evidence="12 14" id="KW-0472">Membrane</keyword>
<comment type="caution">
    <text evidence="16">The sequence shown here is derived from an EMBL/GenBank/DDBJ whole genome shotgun (WGS) entry which is preliminary data.</text>
</comment>
<evidence type="ECO:0000256" key="8">
    <source>
        <dbReference type="ARBA" id="ARBA00022692"/>
    </source>
</evidence>
<evidence type="ECO:0000256" key="7">
    <source>
        <dbReference type="ARBA" id="ARBA00022475"/>
    </source>
</evidence>
<keyword evidence="11 14" id="KW-1133">Transmembrane helix</keyword>
<feature type="transmembrane region" description="Helical" evidence="14">
    <location>
        <begin position="103"/>
        <end position="122"/>
    </location>
</feature>
<evidence type="ECO:0000313" key="17">
    <source>
        <dbReference type="Proteomes" id="UP001186944"/>
    </source>
</evidence>
<gene>
    <name evidence="16" type="ORF">FSP39_025252</name>
</gene>
<dbReference type="Gene3D" id="2.60.120.10">
    <property type="entry name" value="Jelly Rolls"/>
    <property type="match status" value="1"/>
</dbReference>
<name>A0AA88Y703_PINIB</name>
<evidence type="ECO:0000256" key="13">
    <source>
        <dbReference type="ARBA" id="ARBA00023180"/>
    </source>
</evidence>
<evidence type="ECO:0000256" key="3">
    <source>
        <dbReference type="ARBA" id="ARBA00004435"/>
    </source>
</evidence>
<dbReference type="InterPro" id="IPR055272">
    <property type="entry name" value="POPDC1-3_dom"/>
</dbReference>
<feature type="transmembrane region" description="Helical" evidence="14">
    <location>
        <begin position="76"/>
        <end position="97"/>
    </location>
</feature>
<dbReference type="GO" id="GO:0007507">
    <property type="term" value="P:heart development"/>
    <property type="evidence" value="ECO:0007669"/>
    <property type="project" value="TreeGrafter"/>
</dbReference>
<dbReference type="GO" id="GO:0005923">
    <property type="term" value="C:bicellular tight junction"/>
    <property type="evidence" value="ECO:0007669"/>
    <property type="project" value="UniProtKB-SubCell"/>
</dbReference>
<evidence type="ECO:0000256" key="9">
    <source>
        <dbReference type="ARBA" id="ARBA00022889"/>
    </source>
</evidence>
<sequence length="368" mass="42319">MDILENTTSISADWSSAAQFNMSIGPSLTTSNNVSISFQNGRCEDWKEAQHALFQLANLCLIIAFLTPTNFQNHALCVRCILGLGYLFFTLWTGLIVCMPDILAWNIGFFVINFLFTCYITYEMLPTRFDFALDELYTKMFKPLNISRKVFKELLSIGSVSVLAKHDIYAQEGSTLVGTKTSILLKGRMKATYQEFFLHHIEQDHFVDSPEFDAIHRKQTEDTYQVTIHASEDCLLLTWPFPELRRHLDKNPFLAKVFQLLIGKDVSNKLYQIQELLLNNPRYMESVISRQSSMVNLRSALVTHNAINDQEMLSCFGIDVKGNNYFLLSILSLKTLSFLIVIAHSFHRLFYIEHHVELLPNETKLLFT</sequence>
<dbReference type="Proteomes" id="UP001186944">
    <property type="component" value="Unassembled WGS sequence"/>
</dbReference>
<evidence type="ECO:0000259" key="15">
    <source>
        <dbReference type="Pfam" id="PF04831"/>
    </source>
</evidence>
<evidence type="ECO:0000256" key="14">
    <source>
        <dbReference type="SAM" id="Phobius"/>
    </source>
</evidence>
<keyword evidence="13" id="KW-0325">Glycoprotein</keyword>
<dbReference type="Pfam" id="PF04831">
    <property type="entry name" value="POPDC1-3"/>
    <property type="match status" value="1"/>
</dbReference>
<dbReference type="InterPro" id="IPR006916">
    <property type="entry name" value="POPDC1-3"/>
</dbReference>
<dbReference type="SUPFAM" id="SSF51206">
    <property type="entry name" value="cAMP-binding domain-like"/>
    <property type="match status" value="1"/>
</dbReference>
<dbReference type="GO" id="GO:0042391">
    <property type="term" value="P:regulation of membrane potential"/>
    <property type="evidence" value="ECO:0007669"/>
    <property type="project" value="TreeGrafter"/>
</dbReference>
<comment type="similarity">
    <text evidence="4">Belongs to the popeye family.</text>
</comment>
<keyword evidence="7" id="KW-1003">Cell membrane</keyword>
<keyword evidence="5" id="KW-0796">Tight junction</keyword>
<keyword evidence="17" id="KW-1185">Reference proteome</keyword>
<feature type="domain" description="POPDC1-3" evidence="15">
    <location>
        <begin position="49"/>
        <end position="275"/>
    </location>
</feature>
<dbReference type="InterPro" id="IPR014710">
    <property type="entry name" value="RmlC-like_jellyroll"/>
</dbReference>
<evidence type="ECO:0000256" key="6">
    <source>
        <dbReference type="ARBA" id="ARBA00022473"/>
    </source>
</evidence>
<keyword evidence="9" id="KW-0130">Cell adhesion</keyword>
<comment type="subcellular location">
    <subcellularLocation>
        <location evidence="3">Cell junction</location>
        <location evidence="3">Tight junction</location>
    </subcellularLocation>
    <subcellularLocation>
        <location evidence="1">Lateral cell membrane</location>
    </subcellularLocation>
    <subcellularLocation>
        <location evidence="2">Membrane</location>
        <topology evidence="2">Multi-pass membrane protein</topology>
    </subcellularLocation>
</comment>
<dbReference type="GO" id="GO:0007155">
    <property type="term" value="P:cell adhesion"/>
    <property type="evidence" value="ECO:0007669"/>
    <property type="project" value="UniProtKB-KW"/>
</dbReference>
<keyword evidence="10" id="KW-0965">Cell junction</keyword>
<protein>
    <recommendedName>
        <fullName evidence="15">POPDC1-3 domain-containing protein</fullName>
    </recommendedName>
</protein>
<dbReference type="AlphaFoldDB" id="A0AA88Y703"/>
<evidence type="ECO:0000256" key="2">
    <source>
        <dbReference type="ARBA" id="ARBA00004141"/>
    </source>
</evidence>
<keyword evidence="8 14" id="KW-0812">Transmembrane</keyword>
<dbReference type="GO" id="GO:0051146">
    <property type="term" value="P:striated muscle cell differentiation"/>
    <property type="evidence" value="ECO:0007669"/>
    <property type="project" value="TreeGrafter"/>
</dbReference>
<dbReference type="GO" id="GO:0016328">
    <property type="term" value="C:lateral plasma membrane"/>
    <property type="evidence" value="ECO:0007669"/>
    <property type="project" value="UniProtKB-SubCell"/>
</dbReference>
<dbReference type="EMBL" id="VSWD01000007">
    <property type="protein sequence ID" value="KAK3099011.1"/>
    <property type="molecule type" value="Genomic_DNA"/>
</dbReference>
<dbReference type="InterPro" id="IPR018490">
    <property type="entry name" value="cNMP-bd_dom_sf"/>
</dbReference>
<accession>A0AA88Y703</accession>
<evidence type="ECO:0000256" key="5">
    <source>
        <dbReference type="ARBA" id="ARBA00022427"/>
    </source>
</evidence>
<dbReference type="PANTHER" id="PTHR12101">
    <property type="entry name" value="POPEYE DOMAIN CONTAINING PROTEIN"/>
    <property type="match status" value="1"/>
</dbReference>